<accession>A0A2R5F7A7</accession>
<proteinExistence type="predicted"/>
<reference evidence="2 3" key="1">
    <citation type="journal article" date="2018" name="Environ. Microbiol.">
        <title>Isolation and genomic characterization of Novimethylophilus kurashikiensis gen. nov. sp. nov., a new lanthanide-dependent methylotrophic species of Methylophilaceae.</title>
        <authorList>
            <person name="Lv H."/>
            <person name="Sahin N."/>
            <person name="Tani A."/>
        </authorList>
    </citation>
    <scope>NUCLEOTIDE SEQUENCE [LARGE SCALE GENOMIC DNA]</scope>
    <source>
        <strain evidence="2 3">La2-4</strain>
    </source>
</reference>
<keyword evidence="3" id="KW-1185">Reference proteome</keyword>
<dbReference type="Pfam" id="PF09694">
    <property type="entry name" value="Gcw_chp"/>
    <property type="match status" value="1"/>
</dbReference>
<feature type="signal peptide" evidence="1">
    <location>
        <begin position="1"/>
        <end position="25"/>
    </location>
</feature>
<name>A0A2R5F7A7_9PROT</name>
<sequence length="285" mass="30729">MNARKPLYLIGLLGAALTAASPAMAEEAAAAAPAAAAPAPAEPAPAEPASPHSFSANIGIYGQYVFRGITYTNERPALQGGFDYAHSSGVYLGVWGSNVDKDALYGNTLEIDLYGGYARQITQDIGINVGFLQFYYPDNEHPNFGAGTKESPNTTELNAAATWKWFTLKYSYAVSDFFGLNNKSLGDGKGDSRGSDYTELNFNYTLPYDINLALHAGRQTVEGRSVADYTDYLVGVNKNFSIAGSTGWNAGVNFTTTNARHSWYVDGKGTYTGDDHVVLFLKRTF</sequence>
<dbReference type="EMBL" id="BDOQ01000003">
    <property type="protein sequence ID" value="GBG13428.1"/>
    <property type="molecule type" value="Genomic_DNA"/>
</dbReference>
<gene>
    <name evidence="2" type="ORF">NMK_0975</name>
</gene>
<dbReference type="Proteomes" id="UP000245081">
    <property type="component" value="Unassembled WGS sequence"/>
</dbReference>
<organism evidence="2 3">
    <name type="scientific">Novimethylophilus kurashikiensis</name>
    <dbReference type="NCBI Taxonomy" id="1825523"/>
    <lineage>
        <taxon>Bacteria</taxon>
        <taxon>Pseudomonadati</taxon>
        <taxon>Pseudomonadota</taxon>
        <taxon>Betaproteobacteria</taxon>
        <taxon>Nitrosomonadales</taxon>
        <taxon>Methylophilaceae</taxon>
        <taxon>Novimethylophilus</taxon>
    </lineage>
</organism>
<keyword evidence="1" id="KW-0732">Signal</keyword>
<feature type="chain" id="PRO_5015320618" evidence="1">
    <location>
        <begin position="26"/>
        <end position="285"/>
    </location>
</feature>
<dbReference type="NCBIfam" id="TIGR02001">
    <property type="entry name" value="gcw_chp"/>
    <property type="match status" value="1"/>
</dbReference>
<evidence type="ECO:0000313" key="3">
    <source>
        <dbReference type="Proteomes" id="UP000245081"/>
    </source>
</evidence>
<evidence type="ECO:0000256" key="1">
    <source>
        <dbReference type="SAM" id="SignalP"/>
    </source>
</evidence>
<protein>
    <submittedName>
        <fullName evidence="2">Uncharacterized protein</fullName>
    </submittedName>
</protein>
<comment type="caution">
    <text evidence="2">The sequence shown here is derived from an EMBL/GenBank/DDBJ whole genome shotgun (WGS) entry which is preliminary data.</text>
</comment>
<dbReference type="RefSeq" id="WP_227871369.1">
    <property type="nucleotide sequence ID" value="NZ_BDOQ01000003.1"/>
</dbReference>
<evidence type="ECO:0000313" key="2">
    <source>
        <dbReference type="EMBL" id="GBG13428.1"/>
    </source>
</evidence>
<dbReference type="InterPro" id="IPR010239">
    <property type="entry name" value="CHP02001"/>
</dbReference>
<dbReference type="AlphaFoldDB" id="A0A2R5F7A7"/>